<reference evidence="4" key="1">
    <citation type="journal article" date="2010" name="Stand. Genomic Sci.">
        <title>Complete genome sequence of Thermocrinis albus type strain (HI 11/12T).</title>
        <authorList>
            <person name="Wirth R."/>
            <person name="Sikorski J."/>
            <person name="Brambilla E."/>
            <person name="Misra M."/>
            <person name="Lapidus A."/>
            <person name="Copeland A."/>
            <person name="Nolan M."/>
            <person name="Lucas S."/>
            <person name="Chen F."/>
            <person name="Tice H."/>
            <person name="Cheng J.F."/>
            <person name="Han C."/>
            <person name="Detter J.C."/>
            <person name="Tapia R."/>
            <person name="Bruce D."/>
            <person name="Goodwin L."/>
            <person name="Pitluck S."/>
            <person name="Pati A."/>
            <person name="Anderson I."/>
            <person name="Ivanova N."/>
            <person name="Mavromatis K."/>
            <person name="Mikhailova N."/>
            <person name="Chen A."/>
            <person name="Palaniappan K."/>
            <person name="Bilek Y."/>
            <person name="Hader T."/>
            <person name="Land M."/>
            <person name="Hauser L."/>
            <person name="Chang Y.J."/>
            <person name="Jeffries C.D."/>
            <person name="Tindall B.J."/>
            <person name="Rohde M."/>
            <person name="Goker M."/>
            <person name="Bristow J."/>
            <person name="Eisen J.A."/>
            <person name="Markowitz V."/>
            <person name="Hugenholtz P."/>
            <person name="Kyrpides N.C."/>
            <person name="Klenk H.P."/>
        </authorList>
    </citation>
    <scope>NUCLEOTIDE SEQUENCE [LARGE SCALE GENOMIC DNA]</scope>
    <source>
        <strain evidence="4">DSM 14484 / JCM 11386 / HI 11/12</strain>
    </source>
</reference>
<dbReference type="InterPro" id="IPR029063">
    <property type="entry name" value="SAM-dependent_MTases_sf"/>
</dbReference>
<dbReference type="STRING" id="638303.Thal_0678"/>
<dbReference type="PANTHER" id="PTHR43542:SF1">
    <property type="entry name" value="METHYLTRANSFERASE"/>
    <property type="match status" value="1"/>
</dbReference>
<keyword evidence="1" id="KW-0489">Methyltransferase</keyword>
<evidence type="ECO:0000256" key="1">
    <source>
        <dbReference type="ARBA" id="ARBA00022603"/>
    </source>
</evidence>
<sequence>MKKSTGKSRLRPTSSLVKQAVFNILGDIREKLFLDLFAGTGQIGMTALERGARVIFVEKNQKLAEIIKGKVGKNVYKMDALQFLIGMNEEADIIFADPPYDYKNYEKLIELSIKKLKPGGIFILEHRKDKNFGAHEVRRYGDTVLSIWRKEHDEGGLSGNF</sequence>
<dbReference type="EMBL" id="CP001931">
    <property type="protein sequence ID" value="ADC89311.1"/>
    <property type="molecule type" value="Genomic_DNA"/>
</dbReference>
<dbReference type="GO" id="GO:0008168">
    <property type="term" value="F:methyltransferase activity"/>
    <property type="evidence" value="ECO:0007669"/>
    <property type="project" value="UniProtKB-KW"/>
</dbReference>
<dbReference type="PANTHER" id="PTHR43542">
    <property type="entry name" value="METHYLTRANSFERASE"/>
    <property type="match status" value="1"/>
</dbReference>
<dbReference type="Gene3D" id="3.40.50.150">
    <property type="entry name" value="Vaccinia Virus protein VP39"/>
    <property type="match status" value="1"/>
</dbReference>
<organism evidence="3 4">
    <name type="scientific">Thermocrinis albus (strain DSM 14484 / JCM 11386 / HI 11/12)</name>
    <dbReference type="NCBI Taxonomy" id="638303"/>
    <lineage>
        <taxon>Bacteria</taxon>
        <taxon>Pseudomonadati</taxon>
        <taxon>Aquificota</taxon>
        <taxon>Aquificia</taxon>
        <taxon>Aquificales</taxon>
        <taxon>Aquificaceae</taxon>
        <taxon>Thermocrinis</taxon>
    </lineage>
</organism>
<dbReference type="SUPFAM" id="SSF53335">
    <property type="entry name" value="S-adenosyl-L-methionine-dependent methyltransferases"/>
    <property type="match status" value="1"/>
</dbReference>
<name>D3SQ74_THEAH</name>
<dbReference type="eggNOG" id="COG0742">
    <property type="taxonomic scope" value="Bacteria"/>
</dbReference>
<evidence type="ECO:0008006" key="5">
    <source>
        <dbReference type="Google" id="ProtNLM"/>
    </source>
</evidence>
<evidence type="ECO:0000313" key="3">
    <source>
        <dbReference type="EMBL" id="ADC89311.1"/>
    </source>
</evidence>
<accession>D3SQ74</accession>
<proteinExistence type="predicted"/>
<evidence type="ECO:0000256" key="2">
    <source>
        <dbReference type="ARBA" id="ARBA00022679"/>
    </source>
</evidence>
<dbReference type="OrthoDB" id="9803017at2"/>
<dbReference type="GO" id="GO:0031167">
    <property type="term" value="P:rRNA methylation"/>
    <property type="evidence" value="ECO:0007669"/>
    <property type="project" value="InterPro"/>
</dbReference>
<dbReference type="InterPro" id="IPR002052">
    <property type="entry name" value="DNA_methylase_N6_adenine_CS"/>
</dbReference>
<keyword evidence="4" id="KW-1185">Reference proteome</keyword>
<dbReference type="AlphaFoldDB" id="D3SQ74"/>
<protein>
    <recommendedName>
        <fullName evidence="5">Methyltransferase</fullName>
    </recommendedName>
</protein>
<dbReference type="KEGG" id="tal:Thal_0678"/>
<keyword evidence="2" id="KW-0808">Transferase</keyword>
<dbReference type="CDD" id="cd02440">
    <property type="entry name" value="AdoMet_MTases"/>
    <property type="match status" value="1"/>
</dbReference>
<dbReference type="PIRSF" id="PIRSF004553">
    <property type="entry name" value="CHP00095"/>
    <property type="match status" value="1"/>
</dbReference>
<dbReference type="GO" id="GO:0003676">
    <property type="term" value="F:nucleic acid binding"/>
    <property type="evidence" value="ECO:0007669"/>
    <property type="project" value="InterPro"/>
</dbReference>
<dbReference type="HOGENOM" id="CLU_075826_0_2_0"/>
<dbReference type="Pfam" id="PF03602">
    <property type="entry name" value="Cons_hypoth95"/>
    <property type="match status" value="1"/>
</dbReference>
<dbReference type="Proteomes" id="UP000002043">
    <property type="component" value="Chromosome"/>
</dbReference>
<evidence type="ECO:0000313" key="4">
    <source>
        <dbReference type="Proteomes" id="UP000002043"/>
    </source>
</evidence>
<dbReference type="InterPro" id="IPR004398">
    <property type="entry name" value="RNA_MeTrfase_RsmD"/>
</dbReference>
<dbReference type="PROSITE" id="PS00092">
    <property type="entry name" value="N6_MTASE"/>
    <property type="match status" value="1"/>
</dbReference>
<gene>
    <name evidence="3" type="ordered locus">Thal_0678</name>
</gene>